<keyword evidence="3" id="KW-0479">Metal-binding</keyword>
<evidence type="ECO:0000313" key="10">
    <source>
        <dbReference type="Proteomes" id="UP001059480"/>
    </source>
</evidence>
<organism evidence="9 10">
    <name type="scientific">Granulicatella seriolae</name>
    <dbReference type="NCBI Taxonomy" id="2967226"/>
    <lineage>
        <taxon>Bacteria</taxon>
        <taxon>Bacillati</taxon>
        <taxon>Bacillota</taxon>
        <taxon>Bacilli</taxon>
        <taxon>Lactobacillales</taxon>
        <taxon>Carnobacteriaceae</taxon>
        <taxon>Granulicatella</taxon>
    </lineage>
</organism>
<evidence type="ECO:0000256" key="1">
    <source>
        <dbReference type="ARBA" id="ARBA00004196"/>
    </source>
</evidence>
<dbReference type="InterPro" id="IPR028082">
    <property type="entry name" value="Peripla_BP_I"/>
</dbReference>
<reference evidence="9" key="3">
    <citation type="journal article" date="2023" name="Microbiol. Resour. Announc.">
        <title>Draft Genome Sequence of Granulicatella sp. Strain S8, Isolated from a Marine Fish, Seriola quinqueradiata.</title>
        <authorList>
            <person name="Lee M."/>
            <person name="Farooq A."/>
            <person name="Jeong J.B."/>
            <person name="Jung M.Y."/>
        </authorList>
    </citation>
    <scope>NUCLEOTIDE SEQUENCE</scope>
    <source>
        <strain evidence="9">S8</strain>
    </source>
</reference>
<dbReference type="RefSeq" id="WP_256944746.1">
    <property type="nucleotide sequence ID" value="NZ_JANHNZ010000002.1"/>
</dbReference>
<dbReference type="PROSITE" id="PS51257">
    <property type="entry name" value="PROKAR_LIPOPROTEIN"/>
    <property type="match status" value="1"/>
</dbReference>
<feature type="chain" id="PRO_5045287667" description="D-galactose/methyl-galactoside binding periplasmic protein MglB" evidence="7">
    <location>
        <begin position="20"/>
        <end position="370"/>
    </location>
</feature>
<dbReference type="CDD" id="cd01539">
    <property type="entry name" value="PBP1_GGBP"/>
    <property type="match status" value="1"/>
</dbReference>
<feature type="domain" description="Periplasmic binding protein" evidence="8">
    <location>
        <begin position="46"/>
        <end position="323"/>
    </location>
</feature>
<dbReference type="InterPro" id="IPR044085">
    <property type="entry name" value="MglB-like_PBP1"/>
</dbReference>
<comment type="subcellular location">
    <subcellularLocation>
        <location evidence="1">Cell envelope</location>
    </subcellularLocation>
</comment>
<reference evidence="9" key="1">
    <citation type="submission" date="2022-07" db="EMBL/GenBank/DDBJ databases">
        <authorList>
            <person name="Jung M.-Y."/>
            <person name="Lee M."/>
        </authorList>
    </citation>
    <scope>NUCLEOTIDE SEQUENCE</scope>
    <source>
        <strain evidence="9">S8</strain>
    </source>
</reference>
<dbReference type="SUPFAM" id="SSF53822">
    <property type="entry name" value="Periplasmic binding protein-like I"/>
    <property type="match status" value="1"/>
</dbReference>
<evidence type="ECO:0000313" key="9">
    <source>
        <dbReference type="EMBL" id="MCQ9209638.1"/>
    </source>
</evidence>
<keyword evidence="4 7" id="KW-0732">Signal</keyword>
<feature type="signal peptide" evidence="7">
    <location>
        <begin position="1"/>
        <end position="19"/>
    </location>
</feature>
<dbReference type="InterPro" id="IPR025997">
    <property type="entry name" value="SBP_2_dom"/>
</dbReference>
<evidence type="ECO:0000256" key="7">
    <source>
        <dbReference type="SAM" id="SignalP"/>
    </source>
</evidence>
<dbReference type="Gene3D" id="3.40.50.2300">
    <property type="match status" value="2"/>
</dbReference>
<dbReference type="Pfam" id="PF13407">
    <property type="entry name" value="Peripla_BP_4"/>
    <property type="match status" value="1"/>
</dbReference>
<name>A0ABT1WMB0_9LACT</name>
<comment type="subunit">
    <text evidence="5">The ABC transporter complex is composed of one ATP-binding protein (MglA), two transmembrane proteins (MglC) and a solute-binding protein (MglB).</text>
</comment>
<reference evidence="9" key="2">
    <citation type="journal article" date="2023" name="Curr. Microbiol.">
        <title>Granulicatella seriolae sp. nov., a Novel Facultative Anaerobe Isolated from Yellowtail Marine Fish.</title>
        <authorList>
            <person name="Lee M."/>
            <person name="Choi Y.J."/>
            <person name="Farooq A."/>
            <person name="Jeong J.B."/>
            <person name="Jung M.Y."/>
        </authorList>
    </citation>
    <scope>NUCLEOTIDE SEQUENCE</scope>
    <source>
        <strain evidence="9">S8</strain>
    </source>
</reference>
<keyword evidence="10" id="KW-1185">Reference proteome</keyword>
<dbReference type="PANTHER" id="PTHR46847:SF1">
    <property type="entry name" value="D-ALLOSE-BINDING PERIPLASMIC PROTEIN-RELATED"/>
    <property type="match status" value="1"/>
</dbReference>
<evidence type="ECO:0000256" key="6">
    <source>
        <dbReference type="ARBA" id="ARBA00034344"/>
    </source>
</evidence>
<comment type="caution">
    <text evidence="9">The sequence shown here is derived from an EMBL/GenBank/DDBJ whole genome shotgun (WGS) entry which is preliminary data.</text>
</comment>
<evidence type="ECO:0000256" key="4">
    <source>
        <dbReference type="ARBA" id="ARBA00022729"/>
    </source>
</evidence>
<evidence type="ECO:0000259" key="8">
    <source>
        <dbReference type="Pfam" id="PF13407"/>
    </source>
</evidence>
<sequence>MKKLWKIVAFMFVSIVLVACGNTGGGTASSSTESGTGTAEGKTYNVGVAIYKFDDNFMTLYREELAAYFKKLGEETGNKYVLDIQDGKQDQATQTEQINNFINQKKDVILANLVDPTAAGAIINLAKAAEIPVVLINREPEVAELEIWPGKTTYVGADATQSGTFQGEMIAATSNKGDINGDGTVNYITLFGDPANVDAQQRTAFSVKALDDAGIKKEALAEPYLANWDTAKGQEVTAAALEQFGNKLEVVFANNDGMAVGAVTAIEAAGRKVNEDIYVVGVDAIPDAINLLEKGRLTGTVLNDHFNQSHTAADVAVKLMNGEDAEAYYWINYVKVTKPEEAELKPATAKTETTEAIKVRYAERDKALNN</sequence>
<evidence type="ECO:0000256" key="2">
    <source>
        <dbReference type="ARBA" id="ARBA00007639"/>
    </source>
</evidence>
<accession>A0ABT1WMB0</accession>
<gene>
    <name evidence="9" type="ORF">NPA36_03660</name>
</gene>
<comment type="similarity">
    <text evidence="2">Belongs to the bacterial solute-binding protein 2 family.</text>
</comment>
<evidence type="ECO:0000256" key="5">
    <source>
        <dbReference type="ARBA" id="ARBA00034323"/>
    </source>
</evidence>
<evidence type="ECO:0000256" key="3">
    <source>
        <dbReference type="ARBA" id="ARBA00022723"/>
    </source>
</evidence>
<dbReference type="Proteomes" id="UP001059480">
    <property type="component" value="Unassembled WGS sequence"/>
</dbReference>
<dbReference type="PANTHER" id="PTHR46847">
    <property type="entry name" value="D-ALLOSE-BINDING PERIPLASMIC PROTEIN-RELATED"/>
    <property type="match status" value="1"/>
</dbReference>
<protein>
    <recommendedName>
        <fullName evidence="6">D-galactose/methyl-galactoside binding periplasmic protein MglB</fullName>
    </recommendedName>
</protein>
<dbReference type="EMBL" id="JANHNZ010000002">
    <property type="protein sequence ID" value="MCQ9209638.1"/>
    <property type="molecule type" value="Genomic_DNA"/>
</dbReference>
<proteinExistence type="inferred from homology"/>